<keyword evidence="3" id="KW-1185">Reference proteome</keyword>
<feature type="region of interest" description="Disordered" evidence="1">
    <location>
        <begin position="1"/>
        <end position="33"/>
    </location>
</feature>
<name>A0A3E0X0H5_9GAMM</name>
<dbReference type="Proteomes" id="UP000256763">
    <property type="component" value="Unassembled WGS sequence"/>
</dbReference>
<feature type="compositionally biased region" description="Basic residues" evidence="1">
    <location>
        <begin position="7"/>
        <end position="23"/>
    </location>
</feature>
<protein>
    <submittedName>
        <fullName evidence="2">Uncharacterized protein</fullName>
    </submittedName>
</protein>
<evidence type="ECO:0000313" key="3">
    <source>
        <dbReference type="Proteomes" id="UP000256763"/>
    </source>
</evidence>
<dbReference type="AlphaFoldDB" id="A0A3E0X0H5"/>
<reference evidence="3" key="1">
    <citation type="submission" date="2017-05" db="EMBL/GenBank/DDBJ databases">
        <authorList>
            <person name="Sharma S."/>
            <person name="Sidhu C."/>
            <person name="Pinnaka A.K."/>
        </authorList>
    </citation>
    <scope>NUCLEOTIDE SEQUENCE [LARGE SCALE GENOMIC DNA]</scope>
    <source>
        <strain evidence="3">AK93</strain>
    </source>
</reference>
<accession>A0A3E0X0H5</accession>
<dbReference type="EMBL" id="NFZW01000002">
    <property type="protein sequence ID" value="RFA38934.1"/>
    <property type="molecule type" value="Genomic_DNA"/>
</dbReference>
<evidence type="ECO:0000313" key="2">
    <source>
        <dbReference type="EMBL" id="RFA38934.1"/>
    </source>
</evidence>
<proteinExistence type="predicted"/>
<organism evidence="2 3">
    <name type="scientific">Alkalilimnicola ehrlichii</name>
    <dbReference type="NCBI Taxonomy" id="351052"/>
    <lineage>
        <taxon>Bacteria</taxon>
        <taxon>Pseudomonadati</taxon>
        <taxon>Pseudomonadota</taxon>
        <taxon>Gammaproteobacteria</taxon>
        <taxon>Chromatiales</taxon>
        <taxon>Ectothiorhodospiraceae</taxon>
        <taxon>Alkalilimnicola</taxon>
    </lineage>
</organism>
<sequence>MNAQRNRAWRRFKSKMKIKRGSRSQRSQEKPEKSWKLMYIRSEKLIRAKQLGMDYPAKTVRQVLDDEQPLGDK</sequence>
<dbReference type="OrthoDB" id="8612200at2"/>
<comment type="caution">
    <text evidence="2">The sequence shown here is derived from an EMBL/GenBank/DDBJ whole genome shotgun (WGS) entry which is preliminary data.</text>
</comment>
<evidence type="ECO:0000256" key="1">
    <source>
        <dbReference type="SAM" id="MobiDB-lite"/>
    </source>
</evidence>
<gene>
    <name evidence="2" type="ORF">CAL65_03275</name>
</gene>